<protein>
    <submittedName>
        <fullName evidence="2">Uncharacterized protein</fullName>
    </submittedName>
</protein>
<organism evidence="2 3">
    <name type="scientific">Nonomuraea endophytica</name>
    <dbReference type="NCBI Taxonomy" id="714136"/>
    <lineage>
        <taxon>Bacteria</taxon>
        <taxon>Bacillati</taxon>
        <taxon>Actinomycetota</taxon>
        <taxon>Actinomycetes</taxon>
        <taxon>Streptosporangiales</taxon>
        <taxon>Streptosporangiaceae</taxon>
        <taxon>Nonomuraea</taxon>
    </lineage>
</organism>
<keyword evidence="3" id="KW-1185">Reference proteome</keyword>
<name>A0A7W8A437_9ACTN</name>
<dbReference type="AlphaFoldDB" id="A0A7W8A437"/>
<comment type="caution">
    <text evidence="2">The sequence shown here is derived from an EMBL/GenBank/DDBJ whole genome shotgun (WGS) entry which is preliminary data.</text>
</comment>
<feature type="compositionally biased region" description="Basic and acidic residues" evidence="1">
    <location>
        <begin position="27"/>
        <end position="43"/>
    </location>
</feature>
<dbReference type="Proteomes" id="UP000568380">
    <property type="component" value="Unassembled WGS sequence"/>
</dbReference>
<accession>A0A7W8A437</accession>
<sequence length="43" mass="4741">MRAGQEPALGGDPGIGHPRTVNAYHVRTPEKPSRVDRETIMSR</sequence>
<evidence type="ECO:0000313" key="2">
    <source>
        <dbReference type="EMBL" id="MBB5078619.1"/>
    </source>
</evidence>
<feature type="region of interest" description="Disordered" evidence="1">
    <location>
        <begin position="1"/>
        <end position="43"/>
    </location>
</feature>
<proteinExistence type="predicted"/>
<evidence type="ECO:0000313" key="3">
    <source>
        <dbReference type="Proteomes" id="UP000568380"/>
    </source>
</evidence>
<evidence type="ECO:0000256" key="1">
    <source>
        <dbReference type="SAM" id="MobiDB-lite"/>
    </source>
</evidence>
<gene>
    <name evidence="2" type="ORF">HNR40_004105</name>
</gene>
<dbReference type="EMBL" id="JACHIN010000005">
    <property type="protein sequence ID" value="MBB5078619.1"/>
    <property type="molecule type" value="Genomic_DNA"/>
</dbReference>
<reference evidence="2 3" key="1">
    <citation type="submission" date="2020-08" db="EMBL/GenBank/DDBJ databases">
        <title>Genomic Encyclopedia of Type Strains, Phase IV (KMG-IV): sequencing the most valuable type-strain genomes for metagenomic binning, comparative biology and taxonomic classification.</title>
        <authorList>
            <person name="Goeker M."/>
        </authorList>
    </citation>
    <scope>NUCLEOTIDE SEQUENCE [LARGE SCALE GENOMIC DNA]</scope>
    <source>
        <strain evidence="2 3">DSM 45385</strain>
    </source>
</reference>